<dbReference type="PROSITE" id="PS50994">
    <property type="entry name" value="INTEGRASE"/>
    <property type="match status" value="1"/>
</dbReference>
<dbReference type="GO" id="GO:0046872">
    <property type="term" value="F:metal ion binding"/>
    <property type="evidence" value="ECO:0007669"/>
    <property type="project" value="UniProtKB-KW"/>
</dbReference>
<feature type="region of interest" description="Disordered" evidence="5">
    <location>
        <begin position="1630"/>
        <end position="1651"/>
    </location>
</feature>
<dbReference type="InterPro" id="IPR025724">
    <property type="entry name" value="GAG-pre-integrase_dom"/>
</dbReference>
<feature type="compositionally biased region" description="Basic and acidic residues" evidence="5">
    <location>
        <begin position="1488"/>
        <end position="1504"/>
    </location>
</feature>
<proteinExistence type="predicted"/>
<feature type="region of interest" description="Disordered" evidence="5">
    <location>
        <begin position="1484"/>
        <end position="1504"/>
    </location>
</feature>
<dbReference type="GO" id="GO:0015074">
    <property type="term" value="P:DNA integration"/>
    <property type="evidence" value="ECO:0007669"/>
    <property type="project" value="InterPro"/>
</dbReference>
<evidence type="ECO:0000256" key="1">
    <source>
        <dbReference type="ARBA" id="ARBA00022670"/>
    </source>
</evidence>
<sequence length="1881" mass="212279">MLEKDMYDSWKRMMKLYMMNRQHGRMILESIENGPLIWHTIKENGVTRPRKYSELTPANAIQADCDAKVTNIILQALPPKVYALVVAAAKLPILNPNEFDLWKMRIEQYFLMTDYSLWEVILNDDSHIPTRVVDGVVQPVALTTAKQRLARKNELKARGTLLMALPDKHQLKFNIHKDVKSLMEAIKKRFSGNKEIKKVQKTLLKQQYENFTGSSSKSLDQIHDRNKTDLEDQSLDDLFNNLKIYEDEVKSSFLLDPLHKTLLFVSSHNTDSTNESVSDVTSVSAASTKVLVSTLPNVDNLSDVVIYSFFASQSNSPQLDNDDLKQIDADDLEEIDLKWQMAMLTMRARSYDWSFQADEEPTNYALMAFISSISSSSDNEVAPCSKACSEAYTTLQSHYDKLTNDLRKSQFDVLSYKTGLESVEAGLGNPQNALKDKGVIDSGCLRHMTGNISYLSNFEEIKGGYVAFGGNSKGGKIIGKGKIRTGKLDFDDVYFVKDLKFNLFSVSQICDKKNSVLFTDTECIVLPSNFTFLDENHVVLRVLRENNMYNVDIKNIVPLGDLTFLCEKATLDESNLWPRRLGHINFKTMNKLVKGNLVRGLPSKVFKNNHTCVACKKGKQHRASCKSKPVSQPLQRIKREFSIARTPQHNGITERKNRTLIKAARTMLSDSLLPVLFWADAVNTACYVQNRVLATKPHNKTPYKLLLGKTPSIGFMRPFGYLVTILNTLDPLGKFNGKADEGFLVGYSVSIKAFRVFNSRTRIVQETLHINFMENQPNVAGRNQPNSSACVYENLTTDTSGKEADSVQQYVLLPLWSSGSKNPQNTDAAAFEVKEHNTNGVNAASTSVTTDGPNFTNSTNAFSAAGPSNTTVSPTFGIDKKSSFMDPSQYPDDPDMPALEEITYSDDEEAEEPKRVHQALKDPSWIEAMQEKLLQIEMQKGHNQEECIDYEEVFAPVARIEAIRLFLTYASFMGFMVYQMDVKSVFPYGTIKEEVYVCQPPGFEDPDYPDKVYKVVKALYGLHQAPKAWYETLANYLLENGFQEKIDQTLFIKKQKGDILLVQVYVDDIIFGSTNKELCKAFEKLMKDKFQMSSMRELTFFLGLQVKQKQDGIFISQDKYVAKILRKFGLTDGKSASTPIDTKKPLLKDPDGEDMDVHTYRQIINAVSSKLMLFGLTIDAAHLILLGHKVNAVGEDSIQQALQLDDNDNVDCLPNKEIFAELARIGYEKPSTKLTFYKAFFSTQWKFLIYIILQCMSAKRTAWNEFSSSIASADVEDAAEDEDDVNAVSTEPTLTSPTPATPPPPPQQEHIPSPPPQQQPSYNAKISMTLLNTLLETWGKITELDADEDVTLEEVDAEVTKDANVYGRLEETQANVYHLDLEHANKVLSMQKTDEAEPAEVEEVIEVVTAAKLMTKVVTTATTTIIATLVPKASEVKSKDKGKRILAEEPKPLKRQAQIEQDEAFARELEVELNANINWNEVEIEEEDSKRKGKSSEQRAAKKHKIDKEVEELKTHLYIVPNDEDDIYTEATPLALKKPNVEASIWREQKGIYGLAKVKSWKLLESYGVHIITFTTTQMILLVERKYLLKRFTLEQMLNNVRLEVEEESEMSLELLRLLTPYISLRDKDLQKSKDPHKHCQSGSHRNLSHYGPDALAKKAQHLEPKLYDGNVIKSTSAIVILDSEETILLAEESHSKMLLKQQEPMVLEKKVNTTPVDYANSMNSSDPSPSYRPTKVEVPKQLPKVSMKTLKRKAWKQTGKVFTKTGYTWRPTGRTFTIVGNACPLTRITTTTEVPPKKPTIIENDTPKPVVTLVYSRKPKKSKTNVPISKPKIIKSISVNNKEPNKYWGFIVFDVPSFSIDECRSSKLFAGIWTPAAPSI</sequence>
<evidence type="ECO:0000313" key="7">
    <source>
        <dbReference type="EMBL" id="GEU76851.1"/>
    </source>
</evidence>
<dbReference type="GO" id="GO:0003676">
    <property type="term" value="F:nucleic acid binding"/>
    <property type="evidence" value="ECO:0007669"/>
    <property type="project" value="InterPro"/>
</dbReference>
<dbReference type="SUPFAM" id="SSF53098">
    <property type="entry name" value="Ribonuclease H-like"/>
    <property type="match status" value="1"/>
</dbReference>
<name>A0A6L2MS89_TANCI</name>
<keyword evidence="1" id="KW-0645">Protease</keyword>
<feature type="compositionally biased region" description="Pro residues" evidence="5">
    <location>
        <begin position="1299"/>
        <end position="1318"/>
    </location>
</feature>
<feature type="compositionally biased region" description="Acidic residues" evidence="5">
    <location>
        <begin position="1275"/>
        <end position="1285"/>
    </location>
</feature>
<organism evidence="7">
    <name type="scientific">Tanacetum cinerariifolium</name>
    <name type="common">Dalmatian daisy</name>
    <name type="synonym">Chrysanthemum cinerariifolium</name>
    <dbReference type="NCBI Taxonomy" id="118510"/>
    <lineage>
        <taxon>Eukaryota</taxon>
        <taxon>Viridiplantae</taxon>
        <taxon>Streptophyta</taxon>
        <taxon>Embryophyta</taxon>
        <taxon>Tracheophyta</taxon>
        <taxon>Spermatophyta</taxon>
        <taxon>Magnoliopsida</taxon>
        <taxon>eudicotyledons</taxon>
        <taxon>Gunneridae</taxon>
        <taxon>Pentapetalae</taxon>
        <taxon>asterids</taxon>
        <taxon>campanulids</taxon>
        <taxon>Asterales</taxon>
        <taxon>Asteraceae</taxon>
        <taxon>Asteroideae</taxon>
        <taxon>Anthemideae</taxon>
        <taxon>Anthemidinae</taxon>
        <taxon>Tanacetum</taxon>
    </lineage>
</organism>
<dbReference type="Pfam" id="PF22936">
    <property type="entry name" value="Pol_BBD"/>
    <property type="match status" value="1"/>
</dbReference>
<reference evidence="7" key="1">
    <citation type="journal article" date="2019" name="Sci. Rep.">
        <title>Draft genome of Tanacetum cinerariifolium, the natural source of mosquito coil.</title>
        <authorList>
            <person name="Yamashiro T."/>
            <person name="Shiraishi A."/>
            <person name="Satake H."/>
            <person name="Nakayama K."/>
        </authorList>
    </citation>
    <scope>NUCLEOTIDE SEQUENCE</scope>
</reference>
<dbReference type="GO" id="GO:0004190">
    <property type="term" value="F:aspartic-type endopeptidase activity"/>
    <property type="evidence" value="ECO:0007669"/>
    <property type="project" value="UniProtKB-KW"/>
</dbReference>
<keyword evidence="4" id="KW-0378">Hydrolase</keyword>
<dbReference type="InterPro" id="IPR039537">
    <property type="entry name" value="Retrotran_Ty1/copia-like"/>
</dbReference>
<dbReference type="Gene3D" id="3.30.420.10">
    <property type="entry name" value="Ribonuclease H-like superfamily/Ribonuclease H"/>
    <property type="match status" value="1"/>
</dbReference>
<feature type="compositionally biased region" description="Polar residues" evidence="5">
    <location>
        <begin position="1718"/>
        <end position="1729"/>
    </location>
</feature>
<dbReference type="EMBL" id="BKCJ010007356">
    <property type="protein sequence ID" value="GEU76851.1"/>
    <property type="molecule type" value="Genomic_DNA"/>
</dbReference>
<keyword evidence="2" id="KW-0479">Metal-binding</keyword>
<dbReference type="Pfam" id="PF13976">
    <property type="entry name" value="gag_pre-integrs"/>
    <property type="match status" value="1"/>
</dbReference>
<dbReference type="GO" id="GO:0006508">
    <property type="term" value="P:proteolysis"/>
    <property type="evidence" value="ECO:0007669"/>
    <property type="project" value="UniProtKB-KW"/>
</dbReference>
<accession>A0A6L2MS89</accession>
<dbReference type="Pfam" id="PF07727">
    <property type="entry name" value="RVT_2"/>
    <property type="match status" value="1"/>
</dbReference>
<gene>
    <name evidence="7" type="ORF">Tci_048829</name>
</gene>
<dbReference type="PANTHER" id="PTHR42648:SF32">
    <property type="entry name" value="RIBONUCLEASE H-LIKE DOMAIN, GAG-PRE-INTEGRASE DOMAIN PROTEIN-RELATED"/>
    <property type="match status" value="1"/>
</dbReference>
<dbReference type="InterPro" id="IPR001584">
    <property type="entry name" value="Integrase_cat-core"/>
</dbReference>
<dbReference type="SUPFAM" id="SSF56672">
    <property type="entry name" value="DNA/RNA polymerases"/>
    <property type="match status" value="1"/>
</dbReference>
<feature type="region of interest" description="Disordered" evidence="5">
    <location>
        <begin position="1275"/>
        <end position="1322"/>
    </location>
</feature>
<protein>
    <recommendedName>
        <fullName evidence="6">Integrase catalytic domain-containing protein</fullName>
    </recommendedName>
</protein>
<evidence type="ECO:0000256" key="3">
    <source>
        <dbReference type="ARBA" id="ARBA00022750"/>
    </source>
</evidence>
<dbReference type="InterPro" id="IPR054722">
    <property type="entry name" value="PolX-like_BBD"/>
</dbReference>
<evidence type="ECO:0000256" key="5">
    <source>
        <dbReference type="SAM" id="MobiDB-lite"/>
    </source>
</evidence>
<evidence type="ECO:0000256" key="2">
    <source>
        <dbReference type="ARBA" id="ARBA00022723"/>
    </source>
</evidence>
<feature type="domain" description="Integrase catalytic" evidence="6">
    <location>
        <begin position="541"/>
        <end position="710"/>
    </location>
</feature>
<evidence type="ECO:0000256" key="4">
    <source>
        <dbReference type="ARBA" id="ARBA00022801"/>
    </source>
</evidence>
<dbReference type="PANTHER" id="PTHR42648">
    <property type="entry name" value="TRANSPOSASE, PUTATIVE-RELATED"/>
    <property type="match status" value="1"/>
</dbReference>
<feature type="compositionally biased region" description="Low complexity" evidence="5">
    <location>
        <begin position="1286"/>
        <end position="1298"/>
    </location>
</feature>
<dbReference type="InterPro" id="IPR012337">
    <property type="entry name" value="RNaseH-like_sf"/>
</dbReference>
<dbReference type="InterPro" id="IPR036397">
    <property type="entry name" value="RNaseH_sf"/>
</dbReference>
<feature type="region of interest" description="Disordered" evidence="5">
    <location>
        <begin position="1718"/>
        <end position="1738"/>
    </location>
</feature>
<dbReference type="Pfam" id="PF25597">
    <property type="entry name" value="SH3_retrovirus"/>
    <property type="match status" value="1"/>
</dbReference>
<dbReference type="InterPro" id="IPR057670">
    <property type="entry name" value="SH3_retrovirus"/>
</dbReference>
<comment type="caution">
    <text evidence="7">The sequence shown here is derived from an EMBL/GenBank/DDBJ whole genome shotgun (WGS) entry which is preliminary data.</text>
</comment>
<dbReference type="InterPro" id="IPR013103">
    <property type="entry name" value="RVT_2"/>
</dbReference>
<keyword evidence="3" id="KW-0064">Aspartyl protease</keyword>
<evidence type="ECO:0000259" key="6">
    <source>
        <dbReference type="PROSITE" id="PS50994"/>
    </source>
</evidence>
<dbReference type="InterPro" id="IPR043502">
    <property type="entry name" value="DNA/RNA_pol_sf"/>
</dbReference>